<dbReference type="Proteomes" id="UP000475532">
    <property type="component" value="Unassembled WGS sequence"/>
</dbReference>
<gene>
    <name evidence="1" type="ORF">G3I70_05460</name>
</gene>
<protein>
    <submittedName>
        <fullName evidence="1">Uncharacterized protein</fullName>
    </submittedName>
</protein>
<evidence type="ECO:0000313" key="1">
    <source>
        <dbReference type="EMBL" id="NEA21948.1"/>
    </source>
</evidence>
<evidence type="ECO:0000313" key="2">
    <source>
        <dbReference type="Proteomes" id="UP000475532"/>
    </source>
</evidence>
<dbReference type="AlphaFoldDB" id="A0A6L9QA58"/>
<sequence>MNLRGYIPSRLHQAEKYDWANVPDFVLTTANGDQIVMEVKTKDGRSQLLFDKELIGRTTTVWLDRGSRIGEVWLDQEHLKGRRVRRATRVLSCASRVIPKPLRADWLEEQRAYVLDLPTRWSRIRWVASACVGLPRLLIAMRAEARKESA</sequence>
<dbReference type="RefSeq" id="WP_163053545.1">
    <property type="nucleotide sequence ID" value="NZ_JAAGLI010000145.1"/>
</dbReference>
<reference evidence="1 2" key="1">
    <citation type="submission" date="2020-01" db="EMBL/GenBank/DDBJ databases">
        <title>Insect and environment-associated Actinomycetes.</title>
        <authorList>
            <person name="Currrie C."/>
            <person name="Chevrette M."/>
            <person name="Carlson C."/>
            <person name="Stubbendieck R."/>
            <person name="Wendt-Pienkowski E."/>
        </authorList>
    </citation>
    <scope>NUCLEOTIDE SEQUENCE [LARGE SCALE GENOMIC DNA]</scope>
    <source>
        <strain evidence="1 2">SID10258</strain>
    </source>
</reference>
<name>A0A6L9QA58_9ACTN</name>
<comment type="caution">
    <text evidence="1">The sequence shown here is derived from an EMBL/GenBank/DDBJ whole genome shotgun (WGS) entry which is preliminary data.</text>
</comment>
<organism evidence="1 2">
    <name type="scientific">Actinomadura bangladeshensis</name>
    <dbReference type="NCBI Taxonomy" id="453573"/>
    <lineage>
        <taxon>Bacteria</taxon>
        <taxon>Bacillati</taxon>
        <taxon>Actinomycetota</taxon>
        <taxon>Actinomycetes</taxon>
        <taxon>Streptosporangiales</taxon>
        <taxon>Thermomonosporaceae</taxon>
        <taxon>Actinomadura</taxon>
    </lineage>
</organism>
<proteinExistence type="predicted"/>
<dbReference type="EMBL" id="JAAGLI010000145">
    <property type="protein sequence ID" value="NEA21948.1"/>
    <property type="molecule type" value="Genomic_DNA"/>
</dbReference>
<accession>A0A6L9QA58</accession>